<keyword evidence="9" id="KW-0503">Monooxygenase</keyword>
<evidence type="ECO:0000256" key="10">
    <source>
        <dbReference type="ARBA" id="ARBA00023136"/>
    </source>
</evidence>
<dbReference type="AlphaFoldDB" id="A0A699JAU1"/>
<evidence type="ECO:0000313" key="11">
    <source>
        <dbReference type="EMBL" id="GFA24693.1"/>
    </source>
</evidence>
<dbReference type="GO" id="GO:0004497">
    <property type="term" value="F:monooxygenase activity"/>
    <property type="evidence" value="ECO:0007669"/>
    <property type="project" value="UniProtKB-KW"/>
</dbReference>
<comment type="similarity">
    <text evidence="2">Belongs to the cytochrome P450 family.</text>
</comment>
<evidence type="ECO:0000256" key="4">
    <source>
        <dbReference type="ARBA" id="ARBA00022692"/>
    </source>
</evidence>
<dbReference type="InterPro" id="IPR036396">
    <property type="entry name" value="Cyt_P450_sf"/>
</dbReference>
<keyword evidence="5" id="KW-0479">Metal-binding</keyword>
<sequence length="115" mass="13270">MSMEDVIVECKLFYVSGSETTPNLIVWTLVCLSLDQKWQTKARQEAIPTCSHCYKSNQQGVKETKLGDMMRPSAKEIIIPIMNIHHDRELWREDATEFKHQWFSEGVANAIKDKG</sequence>
<dbReference type="GO" id="GO:0020037">
    <property type="term" value="F:heme binding"/>
    <property type="evidence" value="ECO:0007669"/>
    <property type="project" value="InterPro"/>
</dbReference>
<keyword evidence="8" id="KW-0408">Iron</keyword>
<dbReference type="SUPFAM" id="SSF48264">
    <property type="entry name" value="Cytochrome P450"/>
    <property type="match status" value="1"/>
</dbReference>
<organism evidence="11">
    <name type="scientific">Tanacetum cinerariifolium</name>
    <name type="common">Dalmatian daisy</name>
    <name type="synonym">Chrysanthemum cinerariifolium</name>
    <dbReference type="NCBI Taxonomy" id="118510"/>
    <lineage>
        <taxon>Eukaryota</taxon>
        <taxon>Viridiplantae</taxon>
        <taxon>Streptophyta</taxon>
        <taxon>Embryophyta</taxon>
        <taxon>Tracheophyta</taxon>
        <taxon>Spermatophyta</taxon>
        <taxon>Magnoliopsida</taxon>
        <taxon>eudicotyledons</taxon>
        <taxon>Gunneridae</taxon>
        <taxon>Pentapetalae</taxon>
        <taxon>asterids</taxon>
        <taxon>campanulids</taxon>
        <taxon>Asterales</taxon>
        <taxon>Asteraceae</taxon>
        <taxon>Asteroideae</taxon>
        <taxon>Anthemideae</taxon>
        <taxon>Anthemidinae</taxon>
        <taxon>Tanacetum</taxon>
    </lineage>
</organism>
<dbReference type="GO" id="GO:0005506">
    <property type="term" value="F:iron ion binding"/>
    <property type="evidence" value="ECO:0007669"/>
    <property type="project" value="InterPro"/>
</dbReference>
<evidence type="ECO:0000256" key="1">
    <source>
        <dbReference type="ARBA" id="ARBA00004370"/>
    </source>
</evidence>
<dbReference type="GO" id="GO:0016020">
    <property type="term" value="C:membrane"/>
    <property type="evidence" value="ECO:0007669"/>
    <property type="project" value="UniProtKB-SubCell"/>
</dbReference>
<evidence type="ECO:0000256" key="8">
    <source>
        <dbReference type="ARBA" id="ARBA00023004"/>
    </source>
</evidence>
<comment type="subcellular location">
    <subcellularLocation>
        <location evidence="1">Membrane</location>
    </subcellularLocation>
</comment>
<dbReference type="Gene3D" id="1.10.630.10">
    <property type="entry name" value="Cytochrome P450"/>
    <property type="match status" value="1"/>
</dbReference>
<evidence type="ECO:0000256" key="5">
    <source>
        <dbReference type="ARBA" id="ARBA00022723"/>
    </source>
</evidence>
<gene>
    <name evidence="11" type="ORF">Tci_596665</name>
</gene>
<dbReference type="EMBL" id="BKCJ010392010">
    <property type="protein sequence ID" value="GFA24693.1"/>
    <property type="molecule type" value="Genomic_DNA"/>
</dbReference>
<evidence type="ECO:0000256" key="7">
    <source>
        <dbReference type="ARBA" id="ARBA00023002"/>
    </source>
</evidence>
<keyword evidence="3" id="KW-0349">Heme</keyword>
<keyword evidence="7" id="KW-0560">Oxidoreductase</keyword>
<dbReference type="PANTHER" id="PTHR24282:SF269">
    <property type="entry name" value="CYTOCHROME P450, REVERSE TRANSCRIPTASE, RNA-DEPENDENT DNA POLYMERASE-RELATED"/>
    <property type="match status" value="1"/>
</dbReference>
<keyword evidence="10" id="KW-0472">Membrane</keyword>
<keyword evidence="4" id="KW-0812">Transmembrane</keyword>
<name>A0A699JAU1_TANCI</name>
<comment type="caution">
    <text evidence="11">The sequence shown here is derived from an EMBL/GenBank/DDBJ whole genome shotgun (WGS) entry which is preliminary data.</text>
</comment>
<evidence type="ECO:0000256" key="9">
    <source>
        <dbReference type="ARBA" id="ARBA00023033"/>
    </source>
</evidence>
<evidence type="ECO:0000256" key="2">
    <source>
        <dbReference type="ARBA" id="ARBA00010617"/>
    </source>
</evidence>
<accession>A0A699JAU1</accession>
<reference evidence="11" key="1">
    <citation type="journal article" date="2019" name="Sci. Rep.">
        <title>Draft genome of Tanacetum cinerariifolium, the natural source of mosquito coil.</title>
        <authorList>
            <person name="Yamashiro T."/>
            <person name="Shiraishi A."/>
            <person name="Satake H."/>
            <person name="Nakayama K."/>
        </authorList>
    </citation>
    <scope>NUCLEOTIDE SEQUENCE</scope>
</reference>
<dbReference type="PANTHER" id="PTHR24282">
    <property type="entry name" value="CYTOCHROME P450 FAMILY MEMBER"/>
    <property type="match status" value="1"/>
</dbReference>
<evidence type="ECO:0000256" key="3">
    <source>
        <dbReference type="ARBA" id="ARBA00022617"/>
    </source>
</evidence>
<keyword evidence="6" id="KW-1133">Transmembrane helix</keyword>
<proteinExistence type="inferred from homology"/>
<dbReference type="InterPro" id="IPR050665">
    <property type="entry name" value="Cytochrome_P450_Monooxygen"/>
</dbReference>
<evidence type="ECO:0000256" key="6">
    <source>
        <dbReference type="ARBA" id="ARBA00022989"/>
    </source>
</evidence>
<dbReference type="GO" id="GO:0016705">
    <property type="term" value="F:oxidoreductase activity, acting on paired donors, with incorporation or reduction of molecular oxygen"/>
    <property type="evidence" value="ECO:0007669"/>
    <property type="project" value="InterPro"/>
</dbReference>
<protein>
    <submittedName>
        <fullName evidence="11">Uncharacterized protein</fullName>
    </submittedName>
</protein>